<dbReference type="GO" id="GO:0070204">
    <property type="term" value="F:2-succinyl-5-enolpyruvyl-6-hydroxy-3-cyclohexene-1-carboxylic-acid synthase activity"/>
    <property type="evidence" value="ECO:0007669"/>
    <property type="project" value="UniProtKB-EC"/>
</dbReference>
<keyword evidence="1 6" id="KW-0808">Transferase</keyword>
<evidence type="ECO:0000256" key="5">
    <source>
        <dbReference type="ARBA" id="ARBA00023211"/>
    </source>
</evidence>
<comment type="similarity">
    <text evidence="6">Belongs to the TPP enzyme family. MenD subfamily.</text>
</comment>
<dbReference type="InterPro" id="IPR032264">
    <property type="entry name" value="MenD_middle"/>
</dbReference>
<comment type="subunit">
    <text evidence="6">Homodimer.</text>
</comment>
<dbReference type="CDD" id="cd07037">
    <property type="entry name" value="TPP_PYR_MenD"/>
    <property type="match status" value="1"/>
</dbReference>
<evidence type="ECO:0000256" key="3">
    <source>
        <dbReference type="ARBA" id="ARBA00022842"/>
    </source>
</evidence>
<proteinExistence type="inferred from homology"/>
<evidence type="ECO:0000313" key="9">
    <source>
        <dbReference type="EMBL" id="MBD2255775.1"/>
    </source>
</evidence>
<evidence type="ECO:0000256" key="6">
    <source>
        <dbReference type="HAMAP-Rule" id="MF_01659"/>
    </source>
</evidence>
<dbReference type="InterPro" id="IPR004433">
    <property type="entry name" value="MenaQ_synth_MenD"/>
</dbReference>
<dbReference type="PIRSF" id="PIRSF004983">
    <property type="entry name" value="MenD"/>
    <property type="match status" value="1"/>
</dbReference>
<keyword evidence="3 6" id="KW-0460">Magnesium</keyword>
<dbReference type="NCBIfam" id="TIGR00173">
    <property type="entry name" value="menD"/>
    <property type="match status" value="1"/>
</dbReference>
<evidence type="ECO:0000256" key="4">
    <source>
        <dbReference type="ARBA" id="ARBA00023052"/>
    </source>
</evidence>
<dbReference type="InterPro" id="IPR012001">
    <property type="entry name" value="Thiamin_PyroP_enz_TPP-bd_dom"/>
</dbReference>
<feature type="domain" description="Thiamine pyrophosphate enzyme N-terminal TPP-binding" evidence="7">
    <location>
        <begin position="13"/>
        <end position="126"/>
    </location>
</feature>
<evidence type="ECO:0000259" key="8">
    <source>
        <dbReference type="Pfam" id="PF16582"/>
    </source>
</evidence>
<evidence type="ECO:0000256" key="2">
    <source>
        <dbReference type="ARBA" id="ARBA00022723"/>
    </source>
</evidence>
<dbReference type="Pfam" id="PF16582">
    <property type="entry name" value="TPP_enzyme_M_2"/>
    <property type="match status" value="1"/>
</dbReference>
<evidence type="ECO:0000259" key="7">
    <source>
        <dbReference type="Pfam" id="PF02776"/>
    </source>
</evidence>
<keyword evidence="2 6" id="KW-0479">Metal-binding</keyword>
<dbReference type="SUPFAM" id="SSF52518">
    <property type="entry name" value="Thiamin diphosphate-binding fold (THDP-binding)"/>
    <property type="match status" value="2"/>
</dbReference>
<keyword evidence="10" id="KW-1185">Reference proteome</keyword>
<dbReference type="PANTHER" id="PTHR42916:SF1">
    <property type="entry name" value="PROTEIN PHYLLO, CHLOROPLASTIC"/>
    <property type="match status" value="1"/>
</dbReference>
<reference evidence="9 10" key="1">
    <citation type="journal article" date="2020" name="ISME J.">
        <title>Comparative genomics reveals insights into cyanobacterial evolution and habitat adaptation.</title>
        <authorList>
            <person name="Chen M.Y."/>
            <person name="Teng W.K."/>
            <person name="Zhao L."/>
            <person name="Hu C.X."/>
            <person name="Zhou Y.K."/>
            <person name="Han B.P."/>
            <person name="Song L.R."/>
            <person name="Shu W.S."/>
        </authorList>
    </citation>
    <scope>NUCLEOTIDE SEQUENCE [LARGE SCALE GENOMIC DNA]</scope>
    <source>
        <strain evidence="9 10">FACHB-3921</strain>
    </source>
</reference>
<dbReference type="Proteomes" id="UP000621307">
    <property type="component" value="Unassembled WGS sequence"/>
</dbReference>
<comment type="caution">
    <text evidence="9">The sequence shown here is derived from an EMBL/GenBank/DDBJ whole genome shotgun (WGS) entry which is preliminary data.</text>
</comment>
<dbReference type="HAMAP" id="MF_01659">
    <property type="entry name" value="MenD"/>
    <property type="match status" value="1"/>
</dbReference>
<dbReference type="InterPro" id="IPR029061">
    <property type="entry name" value="THDP-binding"/>
</dbReference>
<organism evidence="9 10">
    <name type="scientific">Nostoc parmelioides FACHB-3921</name>
    <dbReference type="NCBI Taxonomy" id="2692909"/>
    <lineage>
        <taxon>Bacteria</taxon>
        <taxon>Bacillati</taxon>
        <taxon>Cyanobacteriota</taxon>
        <taxon>Cyanophyceae</taxon>
        <taxon>Nostocales</taxon>
        <taxon>Nostocaceae</taxon>
        <taxon>Nostoc</taxon>
    </lineage>
</organism>
<keyword evidence="4 6" id="KW-0786">Thiamine pyrophosphate</keyword>
<comment type="cofactor">
    <cofactor evidence="6">
        <name>thiamine diphosphate</name>
        <dbReference type="ChEBI" id="CHEBI:58937"/>
    </cofactor>
    <text evidence="6">Binds 1 thiamine pyrophosphate per subunit.</text>
</comment>
<comment type="catalytic activity">
    <reaction evidence="6">
        <text>isochorismate + 2-oxoglutarate + H(+) = 5-enolpyruvoyl-6-hydroxy-2-succinyl-cyclohex-3-ene-1-carboxylate + CO2</text>
        <dbReference type="Rhea" id="RHEA:25593"/>
        <dbReference type="ChEBI" id="CHEBI:15378"/>
        <dbReference type="ChEBI" id="CHEBI:16526"/>
        <dbReference type="ChEBI" id="CHEBI:16810"/>
        <dbReference type="ChEBI" id="CHEBI:29780"/>
        <dbReference type="ChEBI" id="CHEBI:58818"/>
        <dbReference type="EC" id="2.2.1.9"/>
    </reaction>
</comment>
<comment type="cofactor">
    <cofactor evidence="6">
        <name>Mg(2+)</name>
        <dbReference type="ChEBI" id="CHEBI:18420"/>
    </cofactor>
    <cofactor evidence="6">
        <name>Mn(2+)</name>
        <dbReference type="ChEBI" id="CHEBI:29035"/>
    </cofactor>
</comment>
<name>A0ABR8BS96_9NOSO</name>
<dbReference type="Pfam" id="PF02776">
    <property type="entry name" value="TPP_enzyme_N"/>
    <property type="match status" value="1"/>
</dbReference>
<protein>
    <recommendedName>
        <fullName evidence="6">2-succinyl-5-enolpyruvyl-6-hydroxy-3-cyclohexene-1-carboxylate synthase</fullName>
        <shortName evidence="6">SEPHCHC synthase</shortName>
        <ecNumber evidence="6">2.2.1.9</ecNumber>
    </recommendedName>
</protein>
<dbReference type="EMBL" id="JACJQL010000127">
    <property type="protein sequence ID" value="MBD2255775.1"/>
    <property type="molecule type" value="Genomic_DNA"/>
</dbReference>
<evidence type="ECO:0000256" key="1">
    <source>
        <dbReference type="ARBA" id="ARBA00022679"/>
    </source>
</evidence>
<dbReference type="Gene3D" id="3.40.50.970">
    <property type="match status" value="2"/>
</dbReference>
<gene>
    <name evidence="6 9" type="primary">menD</name>
    <name evidence="9" type="ORF">H6G14_31865</name>
</gene>
<comment type="pathway">
    <text evidence="6">Cofactor biosynthesis; phylloquinone biosynthesis.</text>
</comment>
<dbReference type="Gene3D" id="3.40.50.1220">
    <property type="entry name" value="TPP-binding domain"/>
    <property type="match status" value="1"/>
</dbReference>
<dbReference type="CDD" id="cd02009">
    <property type="entry name" value="TPP_SHCHC_synthase"/>
    <property type="match status" value="1"/>
</dbReference>
<keyword evidence="5 6" id="KW-0464">Manganese</keyword>
<feature type="domain" description="Menaquinone biosynthesis protein MenD middle" evidence="8">
    <location>
        <begin position="212"/>
        <end position="427"/>
    </location>
</feature>
<accession>A0ABR8BS96</accession>
<dbReference type="PANTHER" id="PTHR42916">
    <property type="entry name" value="2-SUCCINYL-5-ENOLPYRUVYL-6-HYDROXY-3-CYCLOHEXENE-1-CARBOXYLATE SYNTHASE"/>
    <property type="match status" value="1"/>
</dbReference>
<dbReference type="RefSeq" id="WP_190572932.1">
    <property type="nucleotide sequence ID" value="NZ_JACJQL010000127.1"/>
</dbReference>
<evidence type="ECO:0000313" key="10">
    <source>
        <dbReference type="Proteomes" id="UP000621307"/>
    </source>
</evidence>
<comment type="pathway">
    <text evidence="6">Quinol/quinone metabolism; 1,4-dihydroxy-2-naphthoate biosynthesis; 1,4-dihydroxy-2-naphthoate from chorismate: step 2/7.</text>
</comment>
<dbReference type="EC" id="2.2.1.9" evidence="6"/>
<comment type="function">
    <text evidence="6">Catalyzes the thiamine diphosphate-dependent decarboxylation of 2-oxoglutarate and the subsequent addition of the resulting succinic semialdehyde-thiamine pyrophosphate anion to isochorismate to yield 2-succinyl-5-enolpyruvyl-6-hydroxy-3-cyclohexene-1-carboxylate (SEPHCHC).</text>
</comment>
<sequence length="606" mass="67138">MTLDFRNVNMLWASVLVETLAQCGLRTVIICPGSRSAPLAIAFAQHPTLEAIPILDERSASFFALGLARRTGLPVALVCTSGTAGANFYPAVIEAHESRVPLLLLTADCPPESLHCHAGQAVDQVHLYSHYPNWQVDLALPVAEPQMLAYLRQTVIQGWERSLHGTPGPVHFNLPFREPLAPTLDPQVADLAQWFDEPLFFQGVQPQPAEHPGERACLDSALLEEWRGCDRGLIIAGPAIPACALTYCRAVGVLSQHLGWPVLAEGLSPLRNYLSLNPFLISTYDIVLRNPDLAAQLKPSFILRLGELPTSKMLRLWIQALSVPQWIVEPSDHNVDPLHSSAIHLRTTIEAIAQGLFQFSVLPDSPVSKPYTHYWLNLELSLRQVIAHTFQQQEIQSKSASSEMALNESKIAWVLSQSLPPQTPLFISNSMPVRDIELFWQPGQLEVQPYFNRGANGIEGILSCALGVTHHRQGVLLTGDLALLHDTNGFLIQPHWQGHLTIVLVNNNGGGIFEMLPVASFDPPFETFFVTSQRADFAQICAAYQVEHVIIQSWKDLVARLNPLPITGIRVLEVRCNRKADAQWRKDTLARLSSNFSATVTQLNIR</sequence>